<name>A0ABN9UX89_9DINO</name>
<keyword evidence="3" id="KW-1185">Reference proteome</keyword>
<organism evidence="2 3">
    <name type="scientific">Prorocentrum cordatum</name>
    <dbReference type="NCBI Taxonomy" id="2364126"/>
    <lineage>
        <taxon>Eukaryota</taxon>
        <taxon>Sar</taxon>
        <taxon>Alveolata</taxon>
        <taxon>Dinophyceae</taxon>
        <taxon>Prorocentrales</taxon>
        <taxon>Prorocentraceae</taxon>
        <taxon>Prorocentrum</taxon>
    </lineage>
</organism>
<feature type="compositionally biased region" description="Low complexity" evidence="1">
    <location>
        <begin position="88"/>
        <end position="99"/>
    </location>
</feature>
<feature type="non-terminal residue" evidence="2">
    <location>
        <position position="283"/>
    </location>
</feature>
<dbReference type="EMBL" id="CAUYUJ010016393">
    <property type="protein sequence ID" value="CAK0864757.1"/>
    <property type="molecule type" value="Genomic_DNA"/>
</dbReference>
<accession>A0ABN9UX89</accession>
<evidence type="ECO:0000313" key="3">
    <source>
        <dbReference type="Proteomes" id="UP001189429"/>
    </source>
</evidence>
<gene>
    <name evidence="2" type="ORF">PCOR1329_LOCUS52538</name>
</gene>
<feature type="non-terminal residue" evidence="2">
    <location>
        <position position="1"/>
    </location>
</feature>
<dbReference type="Proteomes" id="UP001189429">
    <property type="component" value="Unassembled WGS sequence"/>
</dbReference>
<proteinExistence type="predicted"/>
<reference evidence="2" key="1">
    <citation type="submission" date="2023-10" db="EMBL/GenBank/DDBJ databases">
        <authorList>
            <person name="Chen Y."/>
            <person name="Shah S."/>
            <person name="Dougan E. K."/>
            <person name="Thang M."/>
            <person name="Chan C."/>
        </authorList>
    </citation>
    <scope>NUCLEOTIDE SEQUENCE [LARGE SCALE GENOMIC DNA]</scope>
</reference>
<protein>
    <recommendedName>
        <fullName evidence="4">Beta-galactosidase</fullName>
    </recommendedName>
</protein>
<comment type="caution">
    <text evidence="2">The sequence shown here is derived from an EMBL/GenBank/DDBJ whole genome shotgun (WGS) entry which is preliminary data.</text>
</comment>
<evidence type="ECO:0000256" key="1">
    <source>
        <dbReference type="SAM" id="MobiDB-lite"/>
    </source>
</evidence>
<evidence type="ECO:0008006" key="4">
    <source>
        <dbReference type="Google" id="ProtNLM"/>
    </source>
</evidence>
<evidence type="ECO:0000313" key="2">
    <source>
        <dbReference type="EMBL" id="CAK0864757.1"/>
    </source>
</evidence>
<feature type="region of interest" description="Disordered" evidence="1">
    <location>
        <begin position="33"/>
        <end position="72"/>
    </location>
</feature>
<feature type="region of interest" description="Disordered" evidence="1">
    <location>
        <begin position="85"/>
        <end position="134"/>
    </location>
</feature>
<sequence>AAVAIERYAECLRDGVEGAHDAPREAWAGMRWSGRARDHSGGDDSENTTAFPKQGPTLPLKPGRWNTSSDTGREAVLGDHARARAETVEAAAPRAPQAFRPERTGIAGCPDEPREDMGDSSIPRQPGLNATGQVTRPTWERYDGWIWAKDALSNVWGGHGCDAVQHWMRGYDDNSISWLMLRAANMTDSSGLHILIISLLLRDQATAWRSSIRIVLAEGTDGIAPTKCFIHLVDQPELYVNSARQKPRFFRAQHQPEIQLSTASADVQLVYQTTRHWTASKGR</sequence>